<comment type="caution">
    <text evidence="10">The sequence shown here is derived from an EMBL/GenBank/DDBJ whole genome shotgun (WGS) entry which is preliminary data.</text>
</comment>
<name>A0A0G0LPE3_9BACT</name>
<reference evidence="10 11" key="1">
    <citation type="journal article" date="2015" name="Nature">
        <title>rRNA introns, odd ribosomes, and small enigmatic genomes across a large radiation of phyla.</title>
        <authorList>
            <person name="Brown C.T."/>
            <person name="Hug L.A."/>
            <person name="Thomas B.C."/>
            <person name="Sharon I."/>
            <person name="Castelle C.J."/>
            <person name="Singh A."/>
            <person name="Wilkins M.J."/>
            <person name="Williams K.H."/>
            <person name="Banfield J.F."/>
        </authorList>
    </citation>
    <scope>NUCLEOTIDE SEQUENCE [LARGE SCALE GENOMIC DNA]</scope>
</reference>
<dbReference type="EMBL" id="LBVP01000007">
    <property type="protein sequence ID" value="KKQ89840.1"/>
    <property type="molecule type" value="Genomic_DNA"/>
</dbReference>
<protein>
    <recommendedName>
        <fullName evidence="9">Glycosyltransferase RgtA/B/C/D-like domain-containing protein</fullName>
    </recommendedName>
</protein>
<evidence type="ECO:0000313" key="10">
    <source>
        <dbReference type="EMBL" id="KKQ89840.1"/>
    </source>
</evidence>
<feature type="transmembrane region" description="Helical" evidence="8">
    <location>
        <begin position="326"/>
        <end position="343"/>
    </location>
</feature>
<feature type="transmembrane region" description="Helical" evidence="8">
    <location>
        <begin position="296"/>
        <end position="314"/>
    </location>
</feature>
<dbReference type="Pfam" id="PF13231">
    <property type="entry name" value="PMT_2"/>
    <property type="match status" value="1"/>
</dbReference>
<evidence type="ECO:0000259" key="9">
    <source>
        <dbReference type="Pfam" id="PF13231"/>
    </source>
</evidence>
<feature type="transmembrane region" description="Helical" evidence="8">
    <location>
        <begin position="86"/>
        <end position="109"/>
    </location>
</feature>
<feature type="domain" description="Glycosyltransferase RgtA/B/C/D-like" evidence="9">
    <location>
        <begin position="68"/>
        <end position="215"/>
    </location>
</feature>
<proteinExistence type="predicted"/>
<evidence type="ECO:0000256" key="7">
    <source>
        <dbReference type="ARBA" id="ARBA00023136"/>
    </source>
</evidence>
<evidence type="ECO:0000256" key="8">
    <source>
        <dbReference type="SAM" id="Phobius"/>
    </source>
</evidence>
<dbReference type="InterPro" id="IPR050297">
    <property type="entry name" value="LipidA_mod_glycosyltrf_83"/>
</dbReference>
<keyword evidence="2" id="KW-1003">Cell membrane</keyword>
<evidence type="ECO:0000256" key="1">
    <source>
        <dbReference type="ARBA" id="ARBA00004651"/>
    </source>
</evidence>
<evidence type="ECO:0000256" key="6">
    <source>
        <dbReference type="ARBA" id="ARBA00022989"/>
    </source>
</evidence>
<keyword evidence="3" id="KW-0328">Glycosyltransferase</keyword>
<feature type="transmembrane region" description="Helical" evidence="8">
    <location>
        <begin position="115"/>
        <end position="132"/>
    </location>
</feature>
<feature type="transmembrane region" description="Helical" evidence="8">
    <location>
        <begin position="350"/>
        <end position="370"/>
    </location>
</feature>
<dbReference type="Proteomes" id="UP000034893">
    <property type="component" value="Unassembled WGS sequence"/>
</dbReference>
<keyword evidence="4" id="KW-0808">Transferase</keyword>
<sequence length="502" mass="57943">MKPKPVVLIQLQSLILWSSFSVLYFATRLINLKIVPIFTDEAIYTYWAQVALHDPANRFISLEDGKQPLFIWIAAIFQQFIPDPLIAGRLVSVFAGFGSLVGIYFLARLLFSEKVAKLAAFLYVILPFTLLYDRMALFDSLLTMLGIWAVYFSIKMAKDPRFETAMLASFAIGLTMITKSSGILFLYLLPFSLLVFNFKSRDYSFRLFKWVIFSVVTFLLSQVIYNSLRLSPLFYMIERKESEFIRSFNEIINNPFIQLPSNLHALISWFVQYNGWPLTIIAVLVITWGLIRRKGVIILLSVYALAPFLAESIFNKVLYPRFMLFYFPYIVILVSFGVINLIRWKNYLKYLWVIFAIIFVFPAINSYRLLTEPPKANIADADLGQYLNDWPAGYGVEEIVAILKHETKSQPVYVGTEGTFGLLPFAIQIYFYSNPNIQITGFWPVRDIPQQVLEAAKVKKTFFVFNENQNLPDDPGNPRLKLIGKYQKGRGNSFMRFYEVVP</sequence>
<evidence type="ECO:0000256" key="2">
    <source>
        <dbReference type="ARBA" id="ARBA00022475"/>
    </source>
</evidence>
<organism evidence="10 11">
    <name type="scientific">Candidatus Curtissbacteria bacterium GW2011_GWC2_38_9</name>
    <dbReference type="NCBI Taxonomy" id="1618414"/>
    <lineage>
        <taxon>Bacteria</taxon>
        <taxon>Candidatus Curtissiibacteriota</taxon>
    </lineage>
</organism>
<evidence type="ECO:0000256" key="5">
    <source>
        <dbReference type="ARBA" id="ARBA00022692"/>
    </source>
</evidence>
<gene>
    <name evidence="10" type="ORF">UT12_C0007G0037</name>
</gene>
<feature type="transmembrane region" description="Helical" evidence="8">
    <location>
        <begin position="166"/>
        <end position="195"/>
    </location>
</feature>
<dbReference type="InterPro" id="IPR038731">
    <property type="entry name" value="RgtA/B/C-like"/>
</dbReference>
<dbReference type="PANTHER" id="PTHR33908">
    <property type="entry name" value="MANNOSYLTRANSFERASE YKCB-RELATED"/>
    <property type="match status" value="1"/>
</dbReference>
<keyword evidence="5 8" id="KW-0812">Transmembrane</keyword>
<dbReference type="AlphaFoldDB" id="A0A0G0LPE3"/>
<dbReference type="GO" id="GO:0005886">
    <property type="term" value="C:plasma membrane"/>
    <property type="evidence" value="ECO:0007669"/>
    <property type="project" value="UniProtKB-SubCell"/>
</dbReference>
<feature type="transmembrane region" description="Helical" evidence="8">
    <location>
        <begin position="273"/>
        <end position="291"/>
    </location>
</feature>
<dbReference type="GO" id="GO:0009103">
    <property type="term" value="P:lipopolysaccharide biosynthetic process"/>
    <property type="evidence" value="ECO:0007669"/>
    <property type="project" value="UniProtKB-ARBA"/>
</dbReference>
<keyword evidence="7 8" id="KW-0472">Membrane</keyword>
<comment type="subcellular location">
    <subcellularLocation>
        <location evidence="1">Cell membrane</location>
        <topology evidence="1">Multi-pass membrane protein</topology>
    </subcellularLocation>
</comment>
<accession>A0A0G0LPE3</accession>
<evidence type="ECO:0000256" key="4">
    <source>
        <dbReference type="ARBA" id="ARBA00022679"/>
    </source>
</evidence>
<keyword evidence="6 8" id="KW-1133">Transmembrane helix</keyword>
<feature type="transmembrane region" description="Helical" evidence="8">
    <location>
        <begin position="207"/>
        <end position="225"/>
    </location>
</feature>
<evidence type="ECO:0000256" key="3">
    <source>
        <dbReference type="ARBA" id="ARBA00022676"/>
    </source>
</evidence>
<dbReference type="GO" id="GO:0010041">
    <property type="term" value="P:response to iron(III) ion"/>
    <property type="evidence" value="ECO:0007669"/>
    <property type="project" value="TreeGrafter"/>
</dbReference>
<feature type="transmembrane region" description="Helical" evidence="8">
    <location>
        <begin position="6"/>
        <end position="26"/>
    </location>
</feature>
<evidence type="ECO:0000313" key="11">
    <source>
        <dbReference type="Proteomes" id="UP000034893"/>
    </source>
</evidence>
<dbReference type="GO" id="GO:0016763">
    <property type="term" value="F:pentosyltransferase activity"/>
    <property type="evidence" value="ECO:0007669"/>
    <property type="project" value="TreeGrafter"/>
</dbReference>
<dbReference type="PANTHER" id="PTHR33908:SF3">
    <property type="entry name" value="UNDECAPRENYL PHOSPHATE-ALPHA-4-AMINO-4-DEOXY-L-ARABINOSE ARABINOSYL TRANSFERASE"/>
    <property type="match status" value="1"/>
</dbReference>